<proteinExistence type="predicted"/>
<evidence type="ECO:0000313" key="1">
    <source>
        <dbReference type="EMBL" id="MCB5410899.1"/>
    </source>
</evidence>
<sequence>MPAKSLPLTAGLILAGGLSFAVTLPEMAASPYYRPYLAAWIETDARAAQGTVAVWYDTRLKDNLGTTFLRELRSWWRATGKSLDLPADGITGPTRAAGRHEVTLEAGHPALAALEPGEYVLAVEVTREDGGRDVLRAPFSWGGAGSAEARGEGEITALSVTTTR</sequence>
<dbReference type="PIRSF" id="PIRSF014995">
    <property type="entry name" value="UCP014995"/>
    <property type="match status" value="1"/>
</dbReference>
<dbReference type="Proteomes" id="UP001198571">
    <property type="component" value="Unassembled WGS sequence"/>
</dbReference>
<dbReference type="RefSeq" id="WP_226936196.1">
    <property type="nucleotide sequence ID" value="NZ_JACDXX010000011.1"/>
</dbReference>
<comment type="caution">
    <text evidence="1">The sequence shown here is derived from an EMBL/GenBank/DDBJ whole genome shotgun (WGS) entry which is preliminary data.</text>
</comment>
<gene>
    <name evidence="1" type="ORF">H0485_12925</name>
</gene>
<dbReference type="EMBL" id="JACDXX010000011">
    <property type="protein sequence ID" value="MCB5410899.1"/>
    <property type="molecule type" value="Genomic_DNA"/>
</dbReference>
<accession>A0ABS8CND8</accession>
<reference evidence="1 2" key="1">
    <citation type="submission" date="2020-07" db="EMBL/GenBank/DDBJ databases">
        <title>Pseudogemmobacter sp. nov., isolated from poultry manure in Taiwan.</title>
        <authorList>
            <person name="Lin S.-Y."/>
            <person name="Tang Y.-S."/>
            <person name="Young C.-C."/>
        </authorList>
    </citation>
    <scope>NUCLEOTIDE SEQUENCE [LARGE SCALE GENOMIC DNA]</scope>
    <source>
        <strain evidence="1 2">CC-YST710</strain>
    </source>
</reference>
<dbReference type="InterPro" id="IPR014469">
    <property type="entry name" value="DUF2271"/>
</dbReference>
<evidence type="ECO:0000313" key="2">
    <source>
        <dbReference type="Proteomes" id="UP001198571"/>
    </source>
</evidence>
<name>A0ABS8CND8_9RHOB</name>
<dbReference type="Pfam" id="PF10029">
    <property type="entry name" value="DUF2271"/>
    <property type="match status" value="1"/>
</dbReference>
<organism evidence="1 2">
    <name type="scientific">Pseudogemmobacter faecipullorum</name>
    <dbReference type="NCBI Taxonomy" id="2755041"/>
    <lineage>
        <taxon>Bacteria</taxon>
        <taxon>Pseudomonadati</taxon>
        <taxon>Pseudomonadota</taxon>
        <taxon>Alphaproteobacteria</taxon>
        <taxon>Rhodobacterales</taxon>
        <taxon>Paracoccaceae</taxon>
        <taxon>Pseudogemmobacter</taxon>
    </lineage>
</organism>
<keyword evidence="2" id="KW-1185">Reference proteome</keyword>
<protein>
    <submittedName>
        <fullName evidence="1">DUF2271 domain-containing protein</fullName>
    </submittedName>
</protein>